<reference evidence="2 3" key="1">
    <citation type="submission" date="2011-07" db="EMBL/GenBank/DDBJ databases">
        <title>The complete genome of chromosome of Emticicia oligotrophica DSM 17448.</title>
        <authorList>
            <consortium name="US DOE Joint Genome Institute (JGI-PGF)"/>
            <person name="Lucas S."/>
            <person name="Han J."/>
            <person name="Lapidus A."/>
            <person name="Bruce D."/>
            <person name="Goodwin L."/>
            <person name="Pitluck S."/>
            <person name="Peters L."/>
            <person name="Kyrpides N."/>
            <person name="Mavromatis K."/>
            <person name="Ivanova N."/>
            <person name="Ovchinnikova G."/>
            <person name="Teshima H."/>
            <person name="Detter J.C."/>
            <person name="Tapia R."/>
            <person name="Han C."/>
            <person name="Land M."/>
            <person name="Hauser L."/>
            <person name="Markowitz V."/>
            <person name="Cheng J.-F."/>
            <person name="Hugenholtz P."/>
            <person name="Woyke T."/>
            <person name="Wu D."/>
            <person name="Tindall B."/>
            <person name="Pomrenke H."/>
            <person name="Brambilla E."/>
            <person name="Klenk H.-P."/>
            <person name="Eisen J.A."/>
        </authorList>
    </citation>
    <scope>NUCLEOTIDE SEQUENCE [LARGE SCALE GENOMIC DNA]</scope>
    <source>
        <strain evidence="2 3">DSM 17448</strain>
    </source>
</reference>
<evidence type="ECO:0000256" key="1">
    <source>
        <dbReference type="SAM" id="SignalP"/>
    </source>
</evidence>
<keyword evidence="3" id="KW-1185">Reference proteome</keyword>
<evidence type="ECO:0008006" key="4">
    <source>
        <dbReference type="Google" id="ProtNLM"/>
    </source>
</evidence>
<dbReference type="Proteomes" id="UP000002875">
    <property type="component" value="Chromosome"/>
</dbReference>
<sequence length="170" mass="18348">MKKNLSFLLLVTCLFLFRNTSAQSFTKGQKNFSVGVGVGYGLGATAAVDYGITDMVSIGVVGGYSSRNYGYILSNYRVNYIGLAGRAAIHFGKYLKEIGINEAKLDPYVGVVGGFRMVNYSDAYSSYYNGRNAGIILGGILGARYYLKEKVALYAEAGVPYSTIGLSVKF</sequence>
<dbReference type="RefSeq" id="WP_015028783.1">
    <property type="nucleotide sequence ID" value="NC_018748.1"/>
</dbReference>
<keyword evidence="1" id="KW-0732">Signal</keyword>
<dbReference type="EMBL" id="CP002961">
    <property type="protein sequence ID" value="AFK03085.1"/>
    <property type="molecule type" value="Genomic_DNA"/>
</dbReference>
<proteinExistence type="predicted"/>
<evidence type="ECO:0000313" key="2">
    <source>
        <dbReference type="EMBL" id="AFK03085.1"/>
    </source>
</evidence>
<dbReference type="Gene3D" id="2.40.160.20">
    <property type="match status" value="1"/>
</dbReference>
<feature type="signal peptide" evidence="1">
    <location>
        <begin position="1"/>
        <end position="22"/>
    </location>
</feature>
<accession>A0ABN4AEG8</accession>
<gene>
    <name evidence="2" type="ordered locus">Emtol_1945</name>
</gene>
<protein>
    <recommendedName>
        <fullName evidence="4">Outer membrane protein beta-barrel domain-containing protein</fullName>
    </recommendedName>
</protein>
<feature type="chain" id="PRO_5047359888" description="Outer membrane protein beta-barrel domain-containing protein" evidence="1">
    <location>
        <begin position="23"/>
        <end position="170"/>
    </location>
</feature>
<organism evidence="2 3">
    <name type="scientific">Emticicia oligotrophica (strain DSM 17448 / CIP 109782 / MTCC 6937 / GPTSA100-15)</name>
    <dbReference type="NCBI Taxonomy" id="929562"/>
    <lineage>
        <taxon>Bacteria</taxon>
        <taxon>Pseudomonadati</taxon>
        <taxon>Bacteroidota</taxon>
        <taxon>Cytophagia</taxon>
        <taxon>Cytophagales</taxon>
        <taxon>Leadbetterellaceae</taxon>
        <taxon>Emticicia</taxon>
    </lineage>
</organism>
<name>A0ABN4AEG8_EMTOG</name>
<evidence type="ECO:0000313" key="3">
    <source>
        <dbReference type="Proteomes" id="UP000002875"/>
    </source>
</evidence>